<dbReference type="Proteomes" id="UP000010880">
    <property type="component" value="Chromosome"/>
</dbReference>
<gene>
    <name evidence="1" type="ordered locus">Halha_2162</name>
</gene>
<dbReference type="OrthoDB" id="7067273at2"/>
<reference evidence="2" key="1">
    <citation type="submission" date="2012-02" db="EMBL/GenBank/DDBJ databases">
        <title>The complete genome of Halobacteroides halobius DSM 5150.</title>
        <authorList>
            <person name="Lucas S."/>
            <person name="Copeland A."/>
            <person name="Lapidus A."/>
            <person name="Glavina del Rio T."/>
            <person name="Dalin E."/>
            <person name="Tice H."/>
            <person name="Bruce D."/>
            <person name="Goodwin L."/>
            <person name="Pitluck S."/>
            <person name="Peters L."/>
            <person name="Mikhailova N."/>
            <person name="Gu W."/>
            <person name="Kyrpides N."/>
            <person name="Mavromatis K."/>
            <person name="Ivanova N."/>
            <person name="Brettin T."/>
            <person name="Detter J.C."/>
            <person name="Han C."/>
            <person name="Larimer F."/>
            <person name="Land M."/>
            <person name="Hauser L."/>
            <person name="Markowitz V."/>
            <person name="Cheng J.-F."/>
            <person name="Hugenholtz P."/>
            <person name="Woyke T."/>
            <person name="Wu D."/>
            <person name="Tindall B."/>
            <person name="Pomrenke H."/>
            <person name="Brambilla E."/>
            <person name="Klenk H.-P."/>
            <person name="Eisen J.A."/>
        </authorList>
    </citation>
    <scope>NUCLEOTIDE SEQUENCE [LARGE SCALE GENOMIC DNA]</scope>
    <source>
        <strain evidence="2">ATCC 35273 / DSM 5150 / MD-1</strain>
    </source>
</reference>
<dbReference type="KEGG" id="hhl:Halha_2162"/>
<sequence length="153" mass="18271">MSNYSKTIEKALNNKKENSKKSKKKNFAFNYDKEEIFGKINLSKNWEIQVTKTSWNNRKYKYEIRKWSKDGKPGKGVTCTKEQLIKLIRILKDMELTNSNRKFEKNDIVENETGNRAKVKKVEKEYLLVKASEDDEKWDIEQCEFIKKGRKTY</sequence>
<dbReference type="AlphaFoldDB" id="L0KBW5"/>
<dbReference type="STRING" id="748449.Halha_2162"/>
<dbReference type="Gene3D" id="2.30.31.70">
    <property type="match status" value="1"/>
</dbReference>
<proteinExistence type="predicted"/>
<dbReference type="eggNOG" id="COG4443">
    <property type="taxonomic scope" value="Bacteria"/>
</dbReference>
<keyword evidence="2" id="KW-1185">Reference proteome</keyword>
<name>L0KBW5_HALHC</name>
<dbReference type="HOGENOM" id="CLU_1710720_0_0_9"/>
<organism evidence="1 2">
    <name type="scientific">Halobacteroides halobius (strain ATCC 35273 / DSM 5150 / MD-1)</name>
    <dbReference type="NCBI Taxonomy" id="748449"/>
    <lineage>
        <taxon>Bacteria</taxon>
        <taxon>Bacillati</taxon>
        <taxon>Bacillota</taxon>
        <taxon>Clostridia</taxon>
        <taxon>Halanaerobiales</taxon>
        <taxon>Halobacteroidaceae</taxon>
        <taxon>Halobacteroides</taxon>
    </lineage>
</organism>
<dbReference type="EMBL" id="CP003359">
    <property type="protein sequence ID" value="AGB42045.1"/>
    <property type="molecule type" value="Genomic_DNA"/>
</dbReference>
<evidence type="ECO:0008006" key="3">
    <source>
        <dbReference type="Google" id="ProtNLM"/>
    </source>
</evidence>
<evidence type="ECO:0000313" key="1">
    <source>
        <dbReference type="EMBL" id="AGB42045.1"/>
    </source>
</evidence>
<protein>
    <recommendedName>
        <fullName evidence="3">Transcriptional coactivator p15 (PC4) C-terminal domain-containing protein</fullName>
    </recommendedName>
</protein>
<dbReference type="RefSeq" id="WP_015327759.1">
    <property type="nucleotide sequence ID" value="NC_019978.1"/>
</dbReference>
<accession>L0KBW5</accession>
<evidence type="ECO:0000313" key="2">
    <source>
        <dbReference type="Proteomes" id="UP000010880"/>
    </source>
</evidence>